<name>A0A7C3UL29_9EURY</name>
<dbReference type="SUPFAM" id="SSF48695">
    <property type="entry name" value="Multiheme cytochromes"/>
    <property type="match status" value="1"/>
</dbReference>
<gene>
    <name evidence="4" type="ORF">ENL48_04435</name>
    <name evidence="3" type="ORF">ENT89_00785</name>
    <name evidence="2" type="ORF">ENX77_07775</name>
</gene>
<evidence type="ECO:0000256" key="1">
    <source>
        <dbReference type="SAM" id="Phobius"/>
    </source>
</evidence>
<protein>
    <submittedName>
        <fullName evidence="2">Sulfur reduction protein DsrJ</fullName>
    </submittedName>
</protein>
<dbReference type="NCBIfam" id="NF038038">
    <property type="entry name" value="cytoc_DsrJ"/>
    <property type="match status" value="1"/>
</dbReference>
<dbReference type="InterPro" id="IPR036280">
    <property type="entry name" value="Multihaem_cyt_sf"/>
</dbReference>
<evidence type="ECO:0000313" key="4">
    <source>
        <dbReference type="EMBL" id="HHF48418.1"/>
    </source>
</evidence>
<accession>A0A7C3UL29</accession>
<dbReference type="EMBL" id="DRUC01000066">
    <property type="protein sequence ID" value="HHF48418.1"/>
    <property type="molecule type" value="Genomic_DNA"/>
</dbReference>
<keyword evidence="1" id="KW-0472">Membrane</keyword>
<evidence type="ECO:0000313" key="3">
    <source>
        <dbReference type="EMBL" id="HGU58756.1"/>
    </source>
</evidence>
<organism evidence="2">
    <name type="scientific">Geoglobus ahangari</name>
    <dbReference type="NCBI Taxonomy" id="113653"/>
    <lineage>
        <taxon>Archaea</taxon>
        <taxon>Methanobacteriati</taxon>
        <taxon>Methanobacteriota</taxon>
        <taxon>Archaeoglobi</taxon>
        <taxon>Archaeoglobales</taxon>
        <taxon>Archaeoglobaceae</taxon>
        <taxon>Geoglobus</taxon>
    </lineage>
</organism>
<evidence type="ECO:0000313" key="2">
    <source>
        <dbReference type="EMBL" id="HGE66992.1"/>
    </source>
</evidence>
<dbReference type="EMBL" id="DTAK01000006">
    <property type="protein sequence ID" value="HGU58756.1"/>
    <property type="molecule type" value="Genomic_DNA"/>
</dbReference>
<feature type="transmembrane region" description="Helical" evidence="1">
    <location>
        <begin position="6"/>
        <end position="32"/>
    </location>
</feature>
<dbReference type="AlphaFoldDB" id="A0A7C3UL29"/>
<keyword evidence="1" id="KW-0812">Transmembrane</keyword>
<proteinExistence type="predicted"/>
<sequence>MYHKGYVLILIVAVLAFSLTPLILASIGEGFVEIREKLEKPRGETCVKDKEFMTAYHMELLNEWRTMAIRDGIRITETENGEFNVSIYECFKCHDYKAFCNECHDYTGVEVYCWTCHTPPGE</sequence>
<dbReference type="EMBL" id="DTPI01000033">
    <property type="protein sequence ID" value="HGE66992.1"/>
    <property type="molecule type" value="Genomic_DNA"/>
</dbReference>
<comment type="caution">
    <text evidence="2">The sequence shown here is derived from an EMBL/GenBank/DDBJ whole genome shotgun (WGS) entry which is preliminary data.</text>
</comment>
<reference evidence="2" key="1">
    <citation type="journal article" date="2020" name="mSystems">
        <title>Genome- and Community-Level Interaction Insights into Carbon Utilization and Element Cycling Functions of Hydrothermarchaeota in Hydrothermal Sediment.</title>
        <authorList>
            <person name="Zhou Z."/>
            <person name="Liu Y."/>
            <person name="Xu W."/>
            <person name="Pan J."/>
            <person name="Luo Z.H."/>
            <person name="Li M."/>
        </authorList>
    </citation>
    <scope>NUCLEOTIDE SEQUENCE [LARGE SCALE GENOMIC DNA]</scope>
    <source>
        <strain evidence="4">SpSt-10</strain>
        <strain evidence="3">SpSt-62</strain>
        <strain evidence="2">SpSt-97</strain>
    </source>
</reference>
<keyword evidence="1" id="KW-1133">Transmembrane helix</keyword>
<dbReference type="InterPro" id="IPR047668">
    <property type="entry name" value="DsrJ"/>
</dbReference>